<organism evidence="2 3">
    <name type="scientific">Ideonella aquatica</name>
    <dbReference type="NCBI Taxonomy" id="2824119"/>
    <lineage>
        <taxon>Bacteria</taxon>
        <taxon>Pseudomonadati</taxon>
        <taxon>Pseudomonadota</taxon>
        <taxon>Betaproteobacteria</taxon>
        <taxon>Burkholderiales</taxon>
        <taxon>Sphaerotilaceae</taxon>
        <taxon>Ideonella</taxon>
    </lineage>
</organism>
<dbReference type="InterPro" id="IPR058511">
    <property type="entry name" value="DUF8198"/>
</dbReference>
<proteinExistence type="predicted"/>
<dbReference type="EMBL" id="JAGQDE010000007">
    <property type="protein sequence ID" value="MBQ0959270.1"/>
    <property type="molecule type" value="Genomic_DNA"/>
</dbReference>
<protein>
    <recommendedName>
        <fullName evidence="1">DUF8198 domain-containing protein</fullName>
    </recommendedName>
</protein>
<reference evidence="2" key="1">
    <citation type="submission" date="2021-04" db="EMBL/GenBank/DDBJ databases">
        <title>The genome sequence of Ideonella sp. 4Y11.</title>
        <authorList>
            <person name="Liu Y."/>
        </authorList>
    </citation>
    <scope>NUCLEOTIDE SEQUENCE</scope>
    <source>
        <strain evidence="2">4Y11</strain>
    </source>
</reference>
<keyword evidence="3" id="KW-1185">Reference proteome</keyword>
<dbReference type="Proteomes" id="UP000678374">
    <property type="component" value="Unassembled WGS sequence"/>
</dbReference>
<feature type="domain" description="DUF8198" evidence="1">
    <location>
        <begin position="19"/>
        <end position="224"/>
    </location>
</feature>
<name>A0A940YFM6_9BURK</name>
<gene>
    <name evidence="2" type="ORF">KAK06_09945</name>
</gene>
<dbReference type="RefSeq" id="WP_210801818.1">
    <property type="nucleotide sequence ID" value="NZ_JAGQDE010000007.1"/>
</dbReference>
<dbReference type="InterPro" id="IPR058063">
    <property type="entry name" value="FFLEE_fam"/>
</dbReference>
<dbReference type="Pfam" id="PF26621">
    <property type="entry name" value="DUF8198"/>
    <property type="match status" value="1"/>
</dbReference>
<dbReference type="AlphaFoldDB" id="A0A940YFM6"/>
<dbReference type="NCBIfam" id="NF047641">
    <property type="entry name" value="FFLEE_fam"/>
    <property type="match status" value="1"/>
</dbReference>
<sequence length="244" mass="27188">MAADQDSILRELGRVEAERQARQQDPVLGRRVLALKRYQQARFARTHADLLADARFGPAARFFLDDLYGPQDFADRDAQFARIVPALVRMFPQEIVETVQSLVALHALTEALDGRMALALTSDEPDRASYVRAWQQVGSRADRGRQLAEVLDLGAQLDRYTRRPWLRQSLKLMRGPARAAGLGALQQFLERGFDTFAAMRGAQDFLARVQQRESALMERLFAPDAVAVATAAQASVAEVIGQLP</sequence>
<evidence type="ECO:0000259" key="1">
    <source>
        <dbReference type="Pfam" id="PF26621"/>
    </source>
</evidence>
<comment type="caution">
    <text evidence="2">The sequence shown here is derived from an EMBL/GenBank/DDBJ whole genome shotgun (WGS) entry which is preliminary data.</text>
</comment>
<evidence type="ECO:0000313" key="2">
    <source>
        <dbReference type="EMBL" id="MBQ0959270.1"/>
    </source>
</evidence>
<evidence type="ECO:0000313" key="3">
    <source>
        <dbReference type="Proteomes" id="UP000678374"/>
    </source>
</evidence>
<accession>A0A940YFM6</accession>